<evidence type="ECO:0008006" key="4">
    <source>
        <dbReference type="Google" id="ProtNLM"/>
    </source>
</evidence>
<organism evidence="2 3">
    <name type="scientific">Linum tenue</name>
    <dbReference type="NCBI Taxonomy" id="586396"/>
    <lineage>
        <taxon>Eukaryota</taxon>
        <taxon>Viridiplantae</taxon>
        <taxon>Streptophyta</taxon>
        <taxon>Embryophyta</taxon>
        <taxon>Tracheophyta</taxon>
        <taxon>Spermatophyta</taxon>
        <taxon>Magnoliopsida</taxon>
        <taxon>eudicotyledons</taxon>
        <taxon>Gunneridae</taxon>
        <taxon>Pentapetalae</taxon>
        <taxon>rosids</taxon>
        <taxon>fabids</taxon>
        <taxon>Malpighiales</taxon>
        <taxon>Linaceae</taxon>
        <taxon>Linum</taxon>
    </lineage>
</organism>
<evidence type="ECO:0000313" key="3">
    <source>
        <dbReference type="Proteomes" id="UP001154282"/>
    </source>
</evidence>
<dbReference type="PANTHER" id="PTHR31696:SF14">
    <property type="entry name" value="PROTEIN MIZU-KUSSEI 1"/>
    <property type="match status" value="1"/>
</dbReference>
<feature type="region of interest" description="Disordered" evidence="1">
    <location>
        <begin position="39"/>
        <end position="73"/>
    </location>
</feature>
<dbReference type="EMBL" id="CAMGYJ010000008">
    <property type="protein sequence ID" value="CAI0458907.1"/>
    <property type="molecule type" value="Genomic_DNA"/>
</dbReference>
<dbReference type="Pfam" id="PF04759">
    <property type="entry name" value="DUF617"/>
    <property type="match status" value="1"/>
</dbReference>
<accession>A0AAV0NKB3</accession>
<proteinExistence type="predicted"/>
<evidence type="ECO:0000256" key="1">
    <source>
        <dbReference type="SAM" id="MobiDB-lite"/>
    </source>
</evidence>
<sequence length="280" mass="31393">MTAKTRHDTSFSFSRRYFNWKRQFVEHLEDNTDHEEILATHHSSSRHYSSDDDLHSSIQDPQQLPQLPKKKHNLSSKLRSALTVFSRGGGSKNCDRSSRLGTKVVGTLFGYRRGHVHFAFQEDPKQRPAFLIEMATPTSVLVREMASGLVRIALECEKKSSPTSTEKKKKKQGVKLLEEGVWRSYCNGKKCGYALRRECGEAEWKVLQAVAPITMGAGVLPAATTAGEVEKEEGGGEGELMYMRARFERVVGSKDSEAFYMMNPEDGSGGPELSLYLLRA</sequence>
<protein>
    <recommendedName>
        <fullName evidence="4">Protein MIZU-KUSSEI 1-like</fullName>
    </recommendedName>
</protein>
<dbReference type="PANTHER" id="PTHR31696">
    <property type="entry name" value="PROTEIN MIZU-KUSSEI 1"/>
    <property type="match status" value="1"/>
</dbReference>
<dbReference type="GO" id="GO:0010274">
    <property type="term" value="P:hydrotropism"/>
    <property type="evidence" value="ECO:0007669"/>
    <property type="project" value="InterPro"/>
</dbReference>
<dbReference type="Proteomes" id="UP001154282">
    <property type="component" value="Unassembled WGS sequence"/>
</dbReference>
<keyword evidence="3" id="KW-1185">Reference proteome</keyword>
<name>A0AAV0NKB3_9ROSI</name>
<reference evidence="2" key="1">
    <citation type="submission" date="2022-08" db="EMBL/GenBank/DDBJ databases">
        <authorList>
            <person name="Gutierrez-Valencia J."/>
        </authorList>
    </citation>
    <scope>NUCLEOTIDE SEQUENCE</scope>
</reference>
<comment type="caution">
    <text evidence="2">The sequence shown here is derived from an EMBL/GenBank/DDBJ whole genome shotgun (WGS) entry which is preliminary data.</text>
</comment>
<evidence type="ECO:0000313" key="2">
    <source>
        <dbReference type="EMBL" id="CAI0458907.1"/>
    </source>
</evidence>
<gene>
    <name evidence="2" type="ORF">LITE_LOCUS33754</name>
</gene>
<dbReference type="InterPro" id="IPR006460">
    <property type="entry name" value="MIZ1-like_pln"/>
</dbReference>
<dbReference type="NCBIfam" id="TIGR01570">
    <property type="entry name" value="A_thal_3588"/>
    <property type="match status" value="1"/>
</dbReference>
<dbReference type="AlphaFoldDB" id="A0AAV0NKB3"/>